<dbReference type="PANTHER" id="PTHR24567:SF74">
    <property type="entry name" value="HTH-TYPE TRANSCRIPTIONAL REGULATOR ARCR"/>
    <property type="match status" value="1"/>
</dbReference>
<dbReference type="InterPro" id="IPR036390">
    <property type="entry name" value="WH_DNA-bd_sf"/>
</dbReference>
<evidence type="ECO:0000313" key="6">
    <source>
        <dbReference type="EMBL" id="MDR0191828.1"/>
    </source>
</evidence>
<dbReference type="EMBL" id="JAVGXC010000028">
    <property type="protein sequence ID" value="MDR0191828.1"/>
    <property type="molecule type" value="Genomic_DNA"/>
</dbReference>
<evidence type="ECO:0000313" key="9">
    <source>
        <dbReference type="Proteomes" id="UP001224477"/>
    </source>
</evidence>
<dbReference type="PROSITE" id="PS50042">
    <property type="entry name" value="CNMP_BINDING_3"/>
    <property type="match status" value="1"/>
</dbReference>
<dbReference type="SMART" id="SM00419">
    <property type="entry name" value="HTH_CRP"/>
    <property type="match status" value="1"/>
</dbReference>
<dbReference type="InterPro" id="IPR000595">
    <property type="entry name" value="cNMP-bd_dom"/>
</dbReference>
<dbReference type="SUPFAM" id="SSF46785">
    <property type="entry name" value="Winged helix' DNA-binding domain"/>
    <property type="match status" value="1"/>
</dbReference>
<keyword evidence="1" id="KW-0805">Transcription regulation</keyword>
<feature type="domain" description="HTH crp-type" evidence="5">
    <location>
        <begin position="149"/>
        <end position="220"/>
    </location>
</feature>
<dbReference type="InterPro" id="IPR036388">
    <property type="entry name" value="WH-like_DNA-bd_sf"/>
</dbReference>
<evidence type="ECO:0000256" key="3">
    <source>
        <dbReference type="ARBA" id="ARBA00023163"/>
    </source>
</evidence>
<dbReference type="GO" id="GO:0003677">
    <property type="term" value="F:DNA binding"/>
    <property type="evidence" value="ECO:0007669"/>
    <property type="project" value="UniProtKB-KW"/>
</dbReference>
<dbReference type="AlphaFoldDB" id="A0A1H2GK14"/>
<dbReference type="EMBL" id="JACAQR010000009">
    <property type="protein sequence ID" value="NWD41607.1"/>
    <property type="molecule type" value="Genomic_DNA"/>
</dbReference>
<accession>A0A1H2GK14</accession>
<keyword evidence="9" id="KW-1185">Reference proteome</keyword>
<reference evidence="6 9" key="2">
    <citation type="journal article" date="2023" name="Microbiol. Resour. Announc.">
        <title>Whole-genome sequence of Pseudomonas yamanorum OLsAu1 isolated from the edible ectomycorrhizal mushroom Lactarius sp. section Deliciosi.</title>
        <authorList>
            <person name="Ramirez-Mendoza R."/>
            <person name="Angeles-Argaiz R.E."/>
            <person name="Hernandez-Oaxaca D."/>
            <person name="Aguirre-Beltran L."/>
            <person name="Almaraz-Suarez J."/>
            <person name="Perez-Moreno J."/>
        </authorList>
    </citation>
    <scope>NUCLEOTIDE SEQUENCE [LARGE SCALE GENOMIC DNA]</scope>
    <source>
        <strain evidence="6 9">OLsAu1</strain>
    </source>
</reference>
<dbReference type="SMART" id="SM00100">
    <property type="entry name" value="cNMP"/>
    <property type="match status" value="1"/>
</dbReference>
<dbReference type="CDD" id="cd00038">
    <property type="entry name" value="CAP_ED"/>
    <property type="match status" value="1"/>
</dbReference>
<dbReference type="Gene3D" id="1.10.10.10">
    <property type="entry name" value="Winged helix-like DNA-binding domain superfamily/Winged helix DNA-binding domain"/>
    <property type="match status" value="1"/>
</dbReference>
<dbReference type="InterPro" id="IPR018490">
    <property type="entry name" value="cNMP-bd_dom_sf"/>
</dbReference>
<reference evidence="7 8" key="1">
    <citation type="submission" date="2020-04" db="EMBL/GenBank/DDBJ databases">
        <title>Molecular characterization of pseudomonads from Agaricus bisporus reveal novel blotch 2 pathogens in Western Europe.</title>
        <authorList>
            <person name="Taparia T."/>
            <person name="Krijger M."/>
            <person name="Haynes E."/>
            <person name="Elpinstone J.G."/>
            <person name="Noble R."/>
            <person name="Van Der Wolf J."/>
        </authorList>
    </citation>
    <scope>NUCLEOTIDE SEQUENCE [LARGE SCALE GENOMIC DNA]</scope>
    <source>
        <strain evidence="7 8">IPO3753</strain>
    </source>
</reference>
<dbReference type="Proteomes" id="UP000546584">
    <property type="component" value="Unassembled WGS sequence"/>
</dbReference>
<dbReference type="PANTHER" id="PTHR24567">
    <property type="entry name" value="CRP FAMILY TRANSCRIPTIONAL REGULATORY PROTEIN"/>
    <property type="match status" value="1"/>
</dbReference>
<sequence>MDVEKWHPRLATGHWYSHLPDDLQNSLLTSARLRQLTAGQYLFKRGDPPCGLYAVLEGSLRISAVNEQGKEAVLSLAELPYWFGEISLFDGLPRTHDACAVGPCTLLQVPQPALLQILEETPRYWRDMALLMSQKLRLTFINIEQLSLMPASVRVAHRLLMIAEGYGDIEQARHVLQLPQEDLAAMLSLSRQTTNALLKDLQGQGIVRLGYGEIEILDPQRLREAAHA</sequence>
<comment type="caution">
    <text evidence="7">The sequence shown here is derived from an EMBL/GenBank/DDBJ whole genome shotgun (WGS) entry which is preliminary data.</text>
</comment>
<dbReference type="Proteomes" id="UP001224477">
    <property type="component" value="Unassembled WGS sequence"/>
</dbReference>
<dbReference type="Pfam" id="PF00027">
    <property type="entry name" value="cNMP_binding"/>
    <property type="match status" value="1"/>
</dbReference>
<dbReference type="GeneID" id="93513620"/>
<proteinExistence type="predicted"/>
<dbReference type="SUPFAM" id="SSF51206">
    <property type="entry name" value="cAMP-binding domain-like"/>
    <property type="match status" value="1"/>
</dbReference>
<evidence type="ECO:0000259" key="5">
    <source>
        <dbReference type="PROSITE" id="PS51063"/>
    </source>
</evidence>
<dbReference type="GO" id="GO:0005829">
    <property type="term" value="C:cytosol"/>
    <property type="evidence" value="ECO:0007669"/>
    <property type="project" value="TreeGrafter"/>
</dbReference>
<protein>
    <submittedName>
        <fullName evidence="7">Crp/Fnr family transcriptional regulator</fullName>
    </submittedName>
</protein>
<organism evidence="7 8">
    <name type="scientific">Pseudomonas yamanorum</name>
    <dbReference type="NCBI Taxonomy" id="515393"/>
    <lineage>
        <taxon>Bacteria</taxon>
        <taxon>Pseudomonadati</taxon>
        <taxon>Pseudomonadota</taxon>
        <taxon>Gammaproteobacteria</taxon>
        <taxon>Pseudomonadales</taxon>
        <taxon>Pseudomonadaceae</taxon>
        <taxon>Pseudomonas</taxon>
    </lineage>
</organism>
<keyword evidence="2" id="KW-0238">DNA-binding</keyword>
<dbReference type="Gene3D" id="2.60.120.10">
    <property type="entry name" value="Jelly Rolls"/>
    <property type="match status" value="1"/>
</dbReference>
<evidence type="ECO:0000256" key="1">
    <source>
        <dbReference type="ARBA" id="ARBA00023015"/>
    </source>
</evidence>
<dbReference type="GO" id="GO:0003700">
    <property type="term" value="F:DNA-binding transcription factor activity"/>
    <property type="evidence" value="ECO:0007669"/>
    <property type="project" value="TreeGrafter"/>
</dbReference>
<dbReference type="RefSeq" id="WP_093203019.1">
    <property type="nucleotide sequence ID" value="NZ_JACAQR010000009.1"/>
</dbReference>
<evidence type="ECO:0000313" key="8">
    <source>
        <dbReference type="Proteomes" id="UP000546584"/>
    </source>
</evidence>
<dbReference type="InterPro" id="IPR012318">
    <property type="entry name" value="HTH_CRP"/>
</dbReference>
<evidence type="ECO:0000256" key="2">
    <source>
        <dbReference type="ARBA" id="ARBA00023125"/>
    </source>
</evidence>
<feature type="domain" description="Cyclic nucleotide-binding" evidence="4">
    <location>
        <begin position="15"/>
        <end position="118"/>
    </location>
</feature>
<name>A0A1H2GK14_9PSED</name>
<gene>
    <name evidence="7" type="ORF">HX826_06995</name>
    <name evidence="6" type="ORF">RCO22_23040</name>
</gene>
<evidence type="ECO:0000313" key="7">
    <source>
        <dbReference type="EMBL" id="NWD41607.1"/>
    </source>
</evidence>
<keyword evidence="3" id="KW-0804">Transcription</keyword>
<dbReference type="PROSITE" id="PS51063">
    <property type="entry name" value="HTH_CRP_2"/>
    <property type="match status" value="1"/>
</dbReference>
<evidence type="ECO:0000259" key="4">
    <source>
        <dbReference type="PROSITE" id="PS50042"/>
    </source>
</evidence>
<dbReference type="Pfam" id="PF13545">
    <property type="entry name" value="HTH_Crp_2"/>
    <property type="match status" value="1"/>
</dbReference>
<dbReference type="InterPro" id="IPR014710">
    <property type="entry name" value="RmlC-like_jellyroll"/>
</dbReference>
<dbReference type="InterPro" id="IPR050397">
    <property type="entry name" value="Env_Response_Regulators"/>
</dbReference>